<gene>
    <name evidence="1" type="ORF">NPIL_642761</name>
</gene>
<protein>
    <submittedName>
        <fullName evidence="1">Uncharacterized protein</fullName>
    </submittedName>
</protein>
<reference evidence="1" key="1">
    <citation type="submission" date="2020-08" db="EMBL/GenBank/DDBJ databases">
        <title>Multicomponent nature underlies the extraordinary mechanical properties of spider dragline silk.</title>
        <authorList>
            <person name="Kono N."/>
            <person name="Nakamura H."/>
            <person name="Mori M."/>
            <person name="Yoshida Y."/>
            <person name="Ohtoshi R."/>
            <person name="Malay A.D."/>
            <person name="Moran D.A.P."/>
            <person name="Tomita M."/>
            <person name="Numata K."/>
            <person name="Arakawa K."/>
        </authorList>
    </citation>
    <scope>NUCLEOTIDE SEQUENCE</scope>
</reference>
<dbReference type="EMBL" id="BMAW01109033">
    <property type="protein sequence ID" value="GFT36641.1"/>
    <property type="molecule type" value="Genomic_DNA"/>
</dbReference>
<organism evidence="1 2">
    <name type="scientific">Nephila pilipes</name>
    <name type="common">Giant wood spider</name>
    <name type="synonym">Nephila maculata</name>
    <dbReference type="NCBI Taxonomy" id="299642"/>
    <lineage>
        <taxon>Eukaryota</taxon>
        <taxon>Metazoa</taxon>
        <taxon>Ecdysozoa</taxon>
        <taxon>Arthropoda</taxon>
        <taxon>Chelicerata</taxon>
        <taxon>Arachnida</taxon>
        <taxon>Araneae</taxon>
        <taxon>Araneomorphae</taxon>
        <taxon>Entelegynae</taxon>
        <taxon>Araneoidea</taxon>
        <taxon>Nephilidae</taxon>
        <taxon>Nephila</taxon>
    </lineage>
</organism>
<comment type="caution">
    <text evidence="1">The sequence shown here is derived from an EMBL/GenBank/DDBJ whole genome shotgun (WGS) entry which is preliminary data.</text>
</comment>
<accession>A0A8X6NUU9</accession>
<dbReference type="Proteomes" id="UP000887013">
    <property type="component" value="Unassembled WGS sequence"/>
</dbReference>
<dbReference type="AlphaFoldDB" id="A0A8X6NUU9"/>
<evidence type="ECO:0000313" key="2">
    <source>
        <dbReference type="Proteomes" id="UP000887013"/>
    </source>
</evidence>
<proteinExistence type="predicted"/>
<name>A0A8X6NUU9_NEPPI</name>
<sequence>MKTVQMFISSIISTGPLPKWTKTSTEVFPDEIRPFYSKGFRSFFSGERNESVLFRTPDFERLKCSKSSDSSEIGRDALGGLCDPVEFEGIGKEGAERRAERRGLSSVFPIARSAVVFCGDFDP</sequence>
<keyword evidence="2" id="KW-1185">Reference proteome</keyword>
<evidence type="ECO:0000313" key="1">
    <source>
        <dbReference type="EMBL" id="GFT36641.1"/>
    </source>
</evidence>